<reference evidence="2 3" key="1">
    <citation type="submission" date="2021-08" db="EMBL/GenBank/DDBJ databases">
        <title>Draft Genome Sequence of Phanerochaete sordida strain YK-624.</title>
        <authorList>
            <person name="Mori T."/>
            <person name="Dohra H."/>
            <person name="Suzuki T."/>
            <person name="Kawagishi H."/>
            <person name="Hirai H."/>
        </authorList>
    </citation>
    <scope>NUCLEOTIDE SEQUENCE [LARGE SCALE GENOMIC DNA]</scope>
    <source>
        <strain evidence="2 3">YK-624</strain>
    </source>
</reference>
<comment type="caution">
    <text evidence="2">The sequence shown here is derived from an EMBL/GenBank/DDBJ whole genome shotgun (WGS) entry which is preliminary data.</text>
</comment>
<organism evidence="2 3">
    <name type="scientific">Phanerochaete sordida</name>
    <dbReference type="NCBI Taxonomy" id="48140"/>
    <lineage>
        <taxon>Eukaryota</taxon>
        <taxon>Fungi</taxon>
        <taxon>Dikarya</taxon>
        <taxon>Basidiomycota</taxon>
        <taxon>Agaricomycotina</taxon>
        <taxon>Agaricomycetes</taxon>
        <taxon>Polyporales</taxon>
        <taxon>Phanerochaetaceae</taxon>
        <taxon>Phanerochaete</taxon>
    </lineage>
</organism>
<dbReference type="EMBL" id="BPQB01000100">
    <property type="protein sequence ID" value="GJE99060.1"/>
    <property type="molecule type" value="Genomic_DNA"/>
</dbReference>
<dbReference type="AlphaFoldDB" id="A0A9P3GT10"/>
<sequence length="122" mass="13825">MYAVLAALDVIFDTACLLESIPWFCLWCSKRDRPETRRYDGGTPWKTATSETERSPAAGAESAQQSRLAVLCSPEEYCGQFGRYARQRRCLACSHRVPWLRCGDYYDREATDGGKNLVYGLL</sequence>
<evidence type="ECO:0000256" key="1">
    <source>
        <dbReference type="SAM" id="MobiDB-lite"/>
    </source>
</evidence>
<name>A0A9P3GT10_9APHY</name>
<gene>
    <name evidence="2" type="ORF">PsYK624_153000</name>
</gene>
<proteinExistence type="predicted"/>
<feature type="region of interest" description="Disordered" evidence="1">
    <location>
        <begin position="34"/>
        <end position="64"/>
    </location>
</feature>
<keyword evidence="3" id="KW-1185">Reference proteome</keyword>
<protein>
    <submittedName>
        <fullName evidence="2">Uncharacterized protein</fullName>
    </submittedName>
</protein>
<evidence type="ECO:0000313" key="3">
    <source>
        <dbReference type="Proteomes" id="UP000703269"/>
    </source>
</evidence>
<evidence type="ECO:0000313" key="2">
    <source>
        <dbReference type="EMBL" id="GJE99060.1"/>
    </source>
</evidence>
<dbReference type="Proteomes" id="UP000703269">
    <property type="component" value="Unassembled WGS sequence"/>
</dbReference>
<accession>A0A9P3GT10</accession>